<keyword evidence="2" id="KW-0472">Membrane</keyword>
<evidence type="ECO:0000313" key="4">
    <source>
        <dbReference type="Proteomes" id="UP000297998"/>
    </source>
</evidence>
<evidence type="ECO:0000256" key="2">
    <source>
        <dbReference type="SAM" id="Phobius"/>
    </source>
</evidence>
<dbReference type="Proteomes" id="UP000297998">
    <property type="component" value="Unassembled WGS sequence"/>
</dbReference>
<keyword evidence="4" id="KW-1185">Reference proteome</keyword>
<proteinExistence type="predicted"/>
<dbReference type="AlphaFoldDB" id="A0A4Z1B742"/>
<reference evidence="3 4" key="1">
    <citation type="submission" date="2019-03" db="EMBL/GenBank/DDBJ databases">
        <title>Empedobacter tilapiae sp. nov., isolated from an intestine of Nile tilapia Oreochromis niloticus.</title>
        <authorList>
            <person name="Kim Y.-O."/>
            <person name="Yoon J.-H."/>
        </authorList>
    </citation>
    <scope>NUCLEOTIDE SEQUENCE [LARGE SCALE GENOMIC DNA]</scope>
    <source>
        <strain evidence="3 4">MRS2</strain>
    </source>
</reference>
<comment type="caution">
    <text evidence="3">The sequence shown here is derived from an EMBL/GenBank/DDBJ whole genome shotgun (WGS) entry which is preliminary data.</text>
</comment>
<gene>
    <name evidence="3" type="ORF">E4J94_03530</name>
</gene>
<keyword evidence="2" id="KW-1133">Transmembrane helix</keyword>
<organism evidence="3 4">
    <name type="scientific">Empedobacter tilapiae</name>
    <dbReference type="NCBI Taxonomy" id="2491114"/>
    <lineage>
        <taxon>Bacteria</taxon>
        <taxon>Pseudomonadati</taxon>
        <taxon>Bacteroidota</taxon>
        <taxon>Flavobacteriia</taxon>
        <taxon>Flavobacteriales</taxon>
        <taxon>Weeksellaceae</taxon>
        <taxon>Empedobacter</taxon>
    </lineage>
</organism>
<accession>A0A4Z1B742</accession>
<dbReference type="Gene3D" id="3.30.1150.10">
    <property type="match status" value="1"/>
</dbReference>
<dbReference type="EMBL" id="SRPE01000002">
    <property type="protein sequence ID" value="TGN29780.1"/>
    <property type="molecule type" value="Genomic_DNA"/>
</dbReference>
<feature type="region of interest" description="Disordered" evidence="1">
    <location>
        <begin position="151"/>
        <end position="193"/>
    </location>
</feature>
<dbReference type="OrthoDB" id="1095452at2"/>
<dbReference type="RefSeq" id="WP_135834487.1">
    <property type="nucleotide sequence ID" value="NZ_CAUQWU010000010.1"/>
</dbReference>
<name>A0A4Z1B742_9FLAO</name>
<feature type="transmembrane region" description="Helical" evidence="2">
    <location>
        <begin position="53"/>
        <end position="71"/>
    </location>
</feature>
<keyword evidence="2" id="KW-0812">Transmembrane</keyword>
<evidence type="ECO:0000256" key="1">
    <source>
        <dbReference type="SAM" id="MobiDB-lite"/>
    </source>
</evidence>
<evidence type="ECO:0000313" key="3">
    <source>
        <dbReference type="EMBL" id="TGN29780.1"/>
    </source>
</evidence>
<protein>
    <recommendedName>
        <fullName evidence="5">Energy transducer TonB</fullName>
    </recommendedName>
</protein>
<evidence type="ECO:0008006" key="5">
    <source>
        <dbReference type="Google" id="ProtNLM"/>
    </source>
</evidence>
<feature type="compositionally biased region" description="Basic and acidic residues" evidence="1">
    <location>
        <begin position="151"/>
        <end position="162"/>
    </location>
</feature>
<sequence length="333" mass="36159">MQKDESIKKKDSLTLNYIDMSNKAFLDILFENRNKEYGAYQLRQVASQDLMKSLFVGIGIVALITGGTIYANNRTMNNEITKKGDGVIVILDDVTPPDKKVEEVTPPKEDPPMEEKTIQLKTDQAKHIIPTPTESPKIEETIKSVDELKGKDLGTFDRDGDKSNGQVGGGEVSDTGNKAGGPNTDIPEGPKEVKPVINTNATITAKNAAVMAIYPGCESESKKGNAALTKCMSDKISKELGSELSDFAENASRNNLNSAVAKMQFIVNKNGEISQVKPLSGSNQDLGKEAKSALERINKQILRKGKKITPAKLEDGSDANLIFSIPVKFQTTE</sequence>